<proteinExistence type="predicted"/>
<gene>
    <name evidence="1" type="ORF">Syun_004874</name>
</gene>
<keyword evidence="2" id="KW-1185">Reference proteome</keyword>
<dbReference type="Proteomes" id="UP001420932">
    <property type="component" value="Unassembled WGS sequence"/>
</dbReference>
<evidence type="ECO:0000313" key="1">
    <source>
        <dbReference type="EMBL" id="KAK9163972.1"/>
    </source>
</evidence>
<evidence type="ECO:0000313" key="2">
    <source>
        <dbReference type="Proteomes" id="UP001420932"/>
    </source>
</evidence>
<accession>A0AAP0Q182</accession>
<reference evidence="1 2" key="1">
    <citation type="submission" date="2024-01" db="EMBL/GenBank/DDBJ databases">
        <title>Genome assemblies of Stephania.</title>
        <authorList>
            <person name="Yang L."/>
        </authorList>
    </citation>
    <scope>NUCLEOTIDE SEQUENCE [LARGE SCALE GENOMIC DNA]</scope>
    <source>
        <strain evidence="1">YNDBR</strain>
        <tissue evidence="1">Leaf</tissue>
    </source>
</reference>
<comment type="caution">
    <text evidence="1">The sequence shown here is derived from an EMBL/GenBank/DDBJ whole genome shotgun (WGS) entry which is preliminary data.</text>
</comment>
<protein>
    <submittedName>
        <fullName evidence="1">Uncharacterized protein</fullName>
    </submittedName>
</protein>
<organism evidence="1 2">
    <name type="scientific">Stephania yunnanensis</name>
    <dbReference type="NCBI Taxonomy" id="152371"/>
    <lineage>
        <taxon>Eukaryota</taxon>
        <taxon>Viridiplantae</taxon>
        <taxon>Streptophyta</taxon>
        <taxon>Embryophyta</taxon>
        <taxon>Tracheophyta</taxon>
        <taxon>Spermatophyta</taxon>
        <taxon>Magnoliopsida</taxon>
        <taxon>Ranunculales</taxon>
        <taxon>Menispermaceae</taxon>
        <taxon>Menispermoideae</taxon>
        <taxon>Cissampelideae</taxon>
        <taxon>Stephania</taxon>
    </lineage>
</organism>
<name>A0AAP0Q182_9MAGN</name>
<dbReference type="EMBL" id="JBBNAF010000002">
    <property type="protein sequence ID" value="KAK9163972.1"/>
    <property type="molecule type" value="Genomic_DNA"/>
</dbReference>
<sequence>MSARGPESSIMTGRKLNNATSHVIKAIFVILRLKNERATLGLENVDPNTLLA</sequence>
<dbReference type="AlphaFoldDB" id="A0AAP0Q182"/>